<proteinExistence type="predicted"/>
<dbReference type="PROSITE" id="PS51257">
    <property type="entry name" value="PROKAR_LIPOPROTEIN"/>
    <property type="match status" value="1"/>
</dbReference>
<gene>
    <name evidence="2" type="ORF">UFOPK3573_00413</name>
</gene>
<dbReference type="Gene3D" id="2.60.40.420">
    <property type="entry name" value="Cupredoxins - blue copper proteins"/>
    <property type="match status" value="1"/>
</dbReference>
<organism evidence="2">
    <name type="scientific">freshwater metagenome</name>
    <dbReference type="NCBI Taxonomy" id="449393"/>
    <lineage>
        <taxon>unclassified sequences</taxon>
        <taxon>metagenomes</taxon>
        <taxon>ecological metagenomes</taxon>
    </lineage>
</organism>
<sequence length="159" mass="16720">MKRSILKVVPVALFLTVATAGCAADSNDASSGGNVTNNAAIPQSSGNSNIIVGTEKEWAIEIDHAEAKVGYVTFVVSNIGKIGHEFLVVKTDIEDGKIALAGDHFEEPSPGLEVIDEIGEYAVGETHSLTLNLEAGNYQLVCNLPAHYGSGMHIPFKVA</sequence>
<dbReference type="EMBL" id="CAFBMJ010000019">
    <property type="protein sequence ID" value="CAB4896459.1"/>
    <property type="molecule type" value="Genomic_DNA"/>
</dbReference>
<dbReference type="SUPFAM" id="SSF49503">
    <property type="entry name" value="Cupredoxins"/>
    <property type="match status" value="1"/>
</dbReference>
<keyword evidence="1" id="KW-0479">Metal-binding</keyword>
<dbReference type="InterPro" id="IPR008972">
    <property type="entry name" value="Cupredoxin"/>
</dbReference>
<dbReference type="AlphaFoldDB" id="A0A6J7FXT5"/>
<dbReference type="InterPro" id="IPR033138">
    <property type="entry name" value="Cu_oxidase_CS"/>
</dbReference>
<name>A0A6J7FXT5_9ZZZZ</name>
<reference evidence="2" key="1">
    <citation type="submission" date="2020-05" db="EMBL/GenBank/DDBJ databases">
        <authorList>
            <person name="Chiriac C."/>
            <person name="Salcher M."/>
            <person name="Ghai R."/>
            <person name="Kavagutti S V."/>
        </authorList>
    </citation>
    <scope>NUCLEOTIDE SEQUENCE</scope>
</reference>
<dbReference type="PROSITE" id="PS00079">
    <property type="entry name" value="MULTICOPPER_OXIDASE1"/>
    <property type="match status" value="1"/>
</dbReference>
<protein>
    <submittedName>
        <fullName evidence="2">Unannotated protein</fullName>
    </submittedName>
</protein>
<evidence type="ECO:0000256" key="1">
    <source>
        <dbReference type="ARBA" id="ARBA00022723"/>
    </source>
</evidence>
<evidence type="ECO:0000313" key="2">
    <source>
        <dbReference type="EMBL" id="CAB4896459.1"/>
    </source>
</evidence>
<dbReference type="GO" id="GO:0046872">
    <property type="term" value="F:metal ion binding"/>
    <property type="evidence" value="ECO:0007669"/>
    <property type="project" value="UniProtKB-KW"/>
</dbReference>
<accession>A0A6J7FXT5</accession>